<organism evidence="2 3">
    <name type="scientific">Flavonifractor plautii</name>
    <name type="common">Fusobacterium plautii</name>
    <dbReference type="NCBI Taxonomy" id="292800"/>
    <lineage>
        <taxon>Bacteria</taxon>
        <taxon>Bacillati</taxon>
        <taxon>Bacillota</taxon>
        <taxon>Clostridia</taxon>
        <taxon>Eubacteriales</taxon>
        <taxon>Oscillospiraceae</taxon>
        <taxon>Flavonifractor</taxon>
    </lineage>
</organism>
<sequence>MRMNLHILHDALSEFNPLILASDSPELNLEGIRYLPNKEERWSTEYMYAVTAQELISAYYQTDKRSLTFLCQGNVDPSLLTDKGWSAIIILESANYNEVFDIVQNTFKAYRKWEEKLSEAALSGCSFKAFLDIASSVFRVPIALINCIGRFVFSAGELSASSLDSVWDSLRYKGIFPHDMLSPEERRFLNSNLNSRHDPFTLWVSGRQQENIDVIVPLYNKSTLLCTMVFMGYSTFSKGQLSLMYYLQQRIESIFDKFSDFESLDAASAHGIIDISSESEDPIEPIMGLLPERWNGKKQFSLLVIPFERERYSKVFLNDVLSPLYAILTAPTAFIHNSELIFVEPDTLDATAKLSKIRKVLRSNGLVAGVSSCFHDVSFVRWAYHQCKMALDLRPAPAEAGGLYFFQEQYCQCLCSILNRSTVPESLCNFSLLQLAQKKEKRLMATIHDLRVFLAAGGNFSRASDLLQIHRNTLKTRLEKLSRLIGMEFSALNEQEFISLYLTCLIIEGQSN</sequence>
<dbReference type="Gene3D" id="1.10.10.2840">
    <property type="entry name" value="PucR C-terminal helix-turn-helix domain"/>
    <property type="match status" value="1"/>
</dbReference>
<dbReference type="EMBL" id="JAQLWO010000023">
    <property type="protein sequence ID" value="MDB7907831.1"/>
    <property type="molecule type" value="Genomic_DNA"/>
</dbReference>
<evidence type="ECO:0000259" key="1">
    <source>
        <dbReference type="Pfam" id="PF13556"/>
    </source>
</evidence>
<comment type="caution">
    <text evidence="2">The sequence shown here is derived from an EMBL/GenBank/DDBJ whole genome shotgun (WGS) entry which is preliminary data.</text>
</comment>
<dbReference type="InterPro" id="IPR042070">
    <property type="entry name" value="PucR_C-HTH_sf"/>
</dbReference>
<dbReference type="InterPro" id="IPR051448">
    <property type="entry name" value="CdaR-like_regulators"/>
</dbReference>
<dbReference type="PANTHER" id="PTHR33744">
    <property type="entry name" value="CARBOHYDRATE DIACID REGULATOR"/>
    <property type="match status" value="1"/>
</dbReference>
<gene>
    <name evidence="2" type="ORF">PND83_17750</name>
</gene>
<feature type="domain" description="PucR C-terminal helix-turn-helix" evidence="1">
    <location>
        <begin position="450"/>
        <end position="503"/>
    </location>
</feature>
<dbReference type="Proteomes" id="UP001211006">
    <property type="component" value="Unassembled WGS sequence"/>
</dbReference>
<evidence type="ECO:0000313" key="2">
    <source>
        <dbReference type="EMBL" id="MDB7907831.1"/>
    </source>
</evidence>
<accession>A0AAW6C995</accession>
<dbReference type="Pfam" id="PF13556">
    <property type="entry name" value="HTH_30"/>
    <property type="match status" value="1"/>
</dbReference>
<dbReference type="RefSeq" id="WP_009260600.1">
    <property type="nucleotide sequence ID" value="NZ_JAKNGR010000084.1"/>
</dbReference>
<protein>
    <submittedName>
        <fullName evidence="2">Helix-turn-helix domain-containing protein</fullName>
    </submittedName>
</protein>
<proteinExistence type="predicted"/>
<name>A0AAW6C995_FLAPL</name>
<reference evidence="2" key="1">
    <citation type="submission" date="2023-01" db="EMBL/GenBank/DDBJ databases">
        <title>Human gut microbiome strain richness.</title>
        <authorList>
            <person name="Chen-Liaw A."/>
        </authorList>
    </citation>
    <scope>NUCLEOTIDE SEQUENCE</scope>
    <source>
        <strain evidence="2">2225st1_A6_2225SCRN_200828</strain>
    </source>
</reference>
<dbReference type="InterPro" id="IPR025736">
    <property type="entry name" value="PucR_C-HTH_dom"/>
</dbReference>
<evidence type="ECO:0000313" key="3">
    <source>
        <dbReference type="Proteomes" id="UP001211006"/>
    </source>
</evidence>
<dbReference type="AlphaFoldDB" id="A0AAW6C995"/>